<dbReference type="SUPFAM" id="SSF53901">
    <property type="entry name" value="Thiolase-like"/>
    <property type="match status" value="1"/>
</dbReference>
<evidence type="ECO:0008006" key="3">
    <source>
        <dbReference type="Google" id="ProtNLM"/>
    </source>
</evidence>
<dbReference type="InterPro" id="IPR016039">
    <property type="entry name" value="Thiolase-like"/>
</dbReference>
<evidence type="ECO:0000313" key="2">
    <source>
        <dbReference type="Proteomes" id="UP000609726"/>
    </source>
</evidence>
<organism evidence="1 2">
    <name type="scientific">Massilia mucilaginosa</name>
    <dbReference type="NCBI Taxonomy" id="2609282"/>
    <lineage>
        <taxon>Bacteria</taxon>
        <taxon>Pseudomonadati</taxon>
        <taxon>Pseudomonadota</taxon>
        <taxon>Betaproteobacteria</taxon>
        <taxon>Burkholderiales</taxon>
        <taxon>Oxalobacteraceae</taxon>
        <taxon>Telluria group</taxon>
        <taxon>Massilia</taxon>
    </lineage>
</organism>
<evidence type="ECO:0000313" key="1">
    <source>
        <dbReference type="EMBL" id="NHZ90401.1"/>
    </source>
</evidence>
<dbReference type="RefSeq" id="WP_166876630.1">
    <property type="nucleotide sequence ID" value="NZ_WHJH01000016.1"/>
</dbReference>
<gene>
    <name evidence="1" type="ORF">F2P45_15440</name>
</gene>
<dbReference type="Proteomes" id="UP000609726">
    <property type="component" value="Unassembled WGS sequence"/>
</dbReference>
<protein>
    <recommendedName>
        <fullName evidence="3">3-oxoacyl-ACP synthase</fullName>
    </recommendedName>
</protein>
<keyword evidence="2" id="KW-1185">Reference proteome</keyword>
<reference evidence="1 2" key="1">
    <citation type="submission" date="2019-10" db="EMBL/GenBank/DDBJ databases">
        <title>Taxonomy of Antarctic Massilia spp.: description of Massilia rubra sp. nov., Massilia aquatica sp. nov., Massilia mucilaginosa sp. nov., Massilia frigida sp. nov. isolated from streams, lakes and regoliths.</title>
        <authorList>
            <person name="Holochova P."/>
            <person name="Sedlacek I."/>
            <person name="Kralova S."/>
            <person name="Maslanova I."/>
            <person name="Busse H.-J."/>
            <person name="Stankova E."/>
            <person name="Vrbovska V."/>
            <person name="Kovarovic V."/>
            <person name="Bartak M."/>
            <person name="Svec P."/>
            <person name="Pantucek R."/>
        </authorList>
    </citation>
    <scope>NUCLEOTIDE SEQUENCE [LARGE SCALE GENOMIC DNA]</scope>
    <source>
        <strain evidence="1 2">CCM 8733</strain>
    </source>
</reference>
<name>A0ABX0NUH2_9BURK</name>
<dbReference type="EMBL" id="WHJH01000016">
    <property type="protein sequence ID" value="NHZ90401.1"/>
    <property type="molecule type" value="Genomic_DNA"/>
</dbReference>
<accession>A0ABX0NUH2</accession>
<proteinExistence type="predicted"/>
<sequence>MTLPVAILRTGAVTSVGKNAPSTFAALRTRLNNFDETLFIDTRGVPVAAGALVLGGEEDRLASTGKLVAMLAQAIRECLADVPGLDLRTLPLLLCVAEVSRPGRLAQLESRLKEGIEAALTTAFAPQSAIYAYGQASAMMALNDSFALIHSHPLVLIAAVDSYLSPATLRAMLSADRILTSTNPQGFIPGEAACALLVGAPHSIARLAPRFSNVRPDRDGPQSAPASTLFCTGLGVARELAIRGGAAPNKASALSTAIRAALAGMPQQASGIGLRISAQSSEDFYAKEFAMATARTDVSASALWMLADSLGETGAAAGLLTIAWAYASAHKAYAPSLTMLCLAASDEGDRAAALLGFGQYQA</sequence>
<comment type="caution">
    <text evidence="1">The sequence shown here is derived from an EMBL/GenBank/DDBJ whole genome shotgun (WGS) entry which is preliminary data.</text>
</comment>